<accession>A0ABR4EDS8</accession>
<evidence type="ECO:0000256" key="1">
    <source>
        <dbReference type="SAM" id="MobiDB-lite"/>
    </source>
</evidence>
<proteinExistence type="predicted"/>
<organism evidence="2 3">
    <name type="scientific">Diaporthe vaccinii</name>
    <dbReference type="NCBI Taxonomy" id="105482"/>
    <lineage>
        <taxon>Eukaryota</taxon>
        <taxon>Fungi</taxon>
        <taxon>Dikarya</taxon>
        <taxon>Ascomycota</taxon>
        <taxon>Pezizomycotina</taxon>
        <taxon>Sordariomycetes</taxon>
        <taxon>Sordariomycetidae</taxon>
        <taxon>Diaporthales</taxon>
        <taxon>Diaporthaceae</taxon>
        <taxon>Diaporthe</taxon>
        <taxon>Diaporthe eres species complex</taxon>
    </lineage>
</organism>
<sequence length="69" mass="7364">MHLAGRSHRHLILPRLSSLESHPPSLCSGCSDLMATSAIVAKSQTHRILTQGGAREGSTVSIQHFTTST</sequence>
<name>A0ABR4EDS8_9PEZI</name>
<dbReference type="Proteomes" id="UP001600888">
    <property type="component" value="Unassembled WGS sequence"/>
</dbReference>
<evidence type="ECO:0000313" key="2">
    <source>
        <dbReference type="EMBL" id="KAL2280589.1"/>
    </source>
</evidence>
<comment type="caution">
    <text evidence="2">The sequence shown here is derived from an EMBL/GenBank/DDBJ whole genome shotgun (WGS) entry which is preliminary data.</text>
</comment>
<feature type="compositionally biased region" description="Polar residues" evidence="1">
    <location>
        <begin position="58"/>
        <end position="69"/>
    </location>
</feature>
<dbReference type="EMBL" id="JBAWTH010000066">
    <property type="protein sequence ID" value="KAL2280589.1"/>
    <property type="molecule type" value="Genomic_DNA"/>
</dbReference>
<reference evidence="2 3" key="1">
    <citation type="submission" date="2024-03" db="EMBL/GenBank/DDBJ databases">
        <title>A high-quality draft genome sequence of Diaporthe vaccinii, a causative agent of upright dieback and viscid rot disease in cranberry plants.</title>
        <authorList>
            <person name="Sarrasin M."/>
            <person name="Lang B.F."/>
            <person name="Burger G."/>
        </authorList>
    </citation>
    <scope>NUCLEOTIDE SEQUENCE [LARGE SCALE GENOMIC DNA]</scope>
    <source>
        <strain evidence="2 3">IS7</strain>
    </source>
</reference>
<protein>
    <submittedName>
        <fullName evidence="2">Uncharacterized protein</fullName>
    </submittedName>
</protein>
<keyword evidence="3" id="KW-1185">Reference proteome</keyword>
<feature type="region of interest" description="Disordered" evidence="1">
    <location>
        <begin position="50"/>
        <end position="69"/>
    </location>
</feature>
<evidence type="ECO:0000313" key="3">
    <source>
        <dbReference type="Proteomes" id="UP001600888"/>
    </source>
</evidence>
<gene>
    <name evidence="2" type="ORF">FJTKL_12548</name>
</gene>